<accession>A0AB38D8U2</accession>
<evidence type="ECO:0000313" key="3">
    <source>
        <dbReference type="Proteomes" id="UP000185210"/>
    </source>
</evidence>
<dbReference type="Pfam" id="PF19760">
    <property type="entry name" value="DUF6247"/>
    <property type="match status" value="1"/>
</dbReference>
<evidence type="ECO:0000256" key="1">
    <source>
        <dbReference type="SAM" id="MobiDB-lite"/>
    </source>
</evidence>
<comment type="caution">
    <text evidence="2">The sequence shown here is derived from an EMBL/GenBank/DDBJ whole genome shotgun (WGS) entry which is preliminary data.</text>
</comment>
<organism evidence="2 3">
    <name type="scientific">Mycobacteroides abscessus subsp. abscessus</name>
    <dbReference type="NCBI Taxonomy" id="1185650"/>
    <lineage>
        <taxon>Bacteria</taxon>
        <taxon>Bacillati</taxon>
        <taxon>Actinomycetota</taxon>
        <taxon>Actinomycetes</taxon>
        <taxon>Mycobacteriales</taxon>
        <taxon>Mycobacteriaceae</taxon>
        <taxon>Mycobacteroides</taxon>
        <taxon>Mycobacteroides abscessus</taxon>
    </lineage>
</organism>
<dbReference type="AlphaFoldDB" id="A0AB38D8U2"/>
<feature type="region of interest" description="Disordered" evidence="1">
    <location>
        <begin position="77"/>
        <end position="106"/>
    </location>
</feature>
<proteinExistence type="predicted"/>
<dbReference type="EMBL" id="FSHM01000020">
    <property type="protein sequence ID" value="SIC28260.1"/>
    <property type="molecule type" value="Genomic_DNA"/>
</dbReference>
<dbReference type="Proteomes" id="UP000185210">
    <property type="component" value="Unassembled WGS sequence"/>
</dbReference>
<name>A0AB38D8U2_9MYCO</name>
<evidence type="ECO:0000313" key="2">
    <source>
        <dbReference type="EMBL" id="SIC28260.1"/>
    </source>
</evidence>
<gene>
    <name evidence="2" type="ORF">SAMEA2070301_05687</name>
</gene>
<reference evidence="2 3" key="1">
    <citation type="submission" date="2016-11" db="EMBL/GenBank/DDBJ databases">
        <authorList>
            <consortium name="Pathogen Informatics"/>
        </authorList>
    </citation>
    <scope>NUCLEOTIDE SEQUENCE [LARGE SCALE GENOMIC DNA]</scope>
    <source>
        <strain evidence="2 3">104</strain>
    </source>
</reference>
<protein>
    <submittedName>
        <fullName evidence="2">Uncharacterized protein</fullName>
    </submittedName>
</protein>
<dbReference type="InterPro" id="IPR046214">
    <property type="entry name" value="DUF6247"/>
</dbReference>
<sequence length="106" mass="11396">MYVPVQRSGPAIRAALAAAAPDELPEFEAELRIALAEADEDLDLARVDHVLNRWWGRAHLRLNPPTPEEKAVIAQVAAGTHEPQPSATNAPTDAHTPGAGRVIDHD</sequence>
<dbReference type="RefSeq" id="WP_074245418.1">
    <property type="nucleotide sequence ID" value="NZ_CAACXP010000023.1"/>
</dbReference>